<dbReference type="PROSITE" id="PS51257">
    <property type="entry name" value="PROKAR_LIPOPROTEIN"/>
    <property type="match status" value="1"/>
</dbReference>
<dbReference type="Proteomes" id="UP000249203">
    <property type="component" value="Unassembled WGS sequence"/>
</dbReference>
<protein>
    <recommendedName>
        <fullName evidence="7">HEAT repeat protein</fullName>
    </recommendedName>
</protein>
<dbReference type="AlphaFoldDB" id="A0A327XBP8"/>
<keyword evidence="6" id="KW-1185">Reference proteome</keyword>
<dbReference type="EMBL" id="PIPK01000001">
    <property type="protein sequence ID" value="RUO28508.1"/>
    <property type="molecule type" value="Genomic_DNA"/>
</dbReference>
<evidence type="ECO:0000313" key="5">
    <source>
        <dbReference type="Proteomes" id="UP000249203"/>
    </source>
</evidence>
<reference evidence="4 6" key="1">
    <citation type="journal article" date="2018" name="Front. Microbiol.">
        <title>Genome-Based Analysis Reveals the Taxonomy and Diversity of the Family Idiomarinaceae.</title>
        <authorList>
            <person name="Liu Y."/>
            <person name="Lai Q."/>
            <person name="Shao Z."/>
        </authorList>
    </citation>
    <scope>NUCLEOTIDE SEQUENCE [LARGE SCALE GENOMIC DNA]</scope>
    <source>
        <strain evidence="4 6">CF12-14</strain>
    </source>
</reference>
<dbReference type="EMBL" id="QLMD01000001">
    <property type="protein sequence ID" value="RAK01686.1"/>
    <property type="molecule type" value="Genomic_DNA"/>
</dbReference>
<gene>
    <name evidence="3" type="ORF">B0I24_101310</name>
    <name evidence="4" type="ORF">CWE07_01490</name>
</gene>
<sequence>MKTDLKSVTWKPLGVSSCVLLLVAACSSAPTTSDTDDTTPVVVATDSTDGAEPDATQDTSQDLEYNLARLSDPDYTQTYGDGENEKIWYSAAENLGMIGKPAIPHLIEKLASDDDFEVMLALYALQLASQDQVLQAQTDGNYLTLPSVLNPRANRHNRAIALDWWQTYQHLWD</sequence>
<comment type="caution">
    <text evidence="3">The sequence shown here is derived from an EMBL/GenBank/DDBJ whole genome shotgun (WGS) entry which is preliminary data.</text>
</comment>
<keyword evidence="2" id="KW-0732">Signal</keyword>
<organism evidence="3 5">
    <name type="scientific">Aliidiomarina maris</name>
    <dbReference type="NCBI Taxonomy" id="531312"/>
    <lineage>
        <taxon>Bacteria</taxon>
        <taxon>Pseudomonadati</taxon>
        <taxon>Pseudomonadota</taxon>
        <taxon>Gammaproteobacteria</taxon>
        <taxon>Alteromonadales</taxon>
        <taxon>Idiomarinaceae</taxon>
        <taxon>Aliidiomarina</taxon>
    </lineage>
</organism>
<evidence type="ECO:0008006" key="7">
    <source>
        <dbReference type="Google" id="ProtNLM"/>
    </source>
</evidence>
<evidence type="ECO:0000256" key="1">
    <source>
        <dbReference type="SAM" id="MobiDB-lite"/>
    </source>
</evidence>
<name>A0A327XBP8_9GAMM</name>
<evidence type="ECO:0000313" key="4">
    <source>
        <dbReference type="EMBL" id="RUO28508.1"/>
    </source>
</evidence>
<proteinExistence type="predicted"/>
<feature type="signal peptide" evidence="2">
    <location>
        <begin position="1"/>
        <end position="29"/>
    </location>
</feature>
<feature type="compositionally biased region" description="Low complexity" evidence="1">
    <location>
        <begin position="29"/>
        <end position="48"/>
    </location>
</feature>
<feature type="chain" id="PRO_5016234848" description="HEAT repeat protein" evidence="2">
    <location>
        <begin position="30"/>
        <end position="173"/>
    </location>
</feature>
<reference evidence="3 5" key="2">
    <citation type="submission" date="2018-06" db="EMBL/GenBank/DDBJ databases">
        <title>Genomic Encyclopedia of Type Strains, Phase III (KMG-III): the genomes of soil and plant-associated and newly described type strains.</title>
        <authorList>
            <person name="Whitman W."/>
        </authorList>
    </citation>
    <scope>NUCLEOTIDE SEQUENCE [LARGE SCALE GENOMIC DNA]</scope>
    <source>
        <strain evidence="3 5">CGMCC 1.15366</strain>
    </source>
</reference>
<dbReference type="Proteomes" id="UP000287865">
    <property type="component" value="Unassembled WGS sequence"/>
</dbReference>
<evidence type="ECO:0000313" key="6">
    <source>
        <dbReference type="Proteomes" id="UP000287865"/>
    </source>
</evidence>
<dbReference type="OrthoDB" id="5785094at2"/>
<feature type="region of interest" description="Disordered" evidence="1">
    <location>
        <begin position="29"/>
        <end position="59"/>
    </location>
</feature>
<accession>A0A327XBP8</accession>
<evidence type="ECO:0000256" key="2">
    <source>
        <dbReference type="SAM" id="SignalP"/>
    </source>
</evidence>
<evidence type="ECO:0000313" key="3">
    <source>
        <dbReference type="EMBL" id="RAK01686.1"/>
    </source>
</evidence>
<dbReference type="RefSeq" id="WP_111568163.1">
    <property type="nucleotide sequence ID" value="NZ_PIPK01000001.1"/>
</dbReference>